<dbReference type="PANTHER" id="PTHR32401:SF15">
    <property type="entry name" value="L-TYPE LECTIN-DOMAIN CONTAINING RECEPTOR KINASE VIII.2-LIKE"/>
    <property type="match status" value="1"/>
</dbReference>
<keyword evidence="7" id="KW-1185">Reference proteome</keyword>
<evidence type="ECO:0000313" key="6">
    <source>
        <dbReference type="EMBL" id="KAK7387432.1"/>
    </source>
</evidence>
<evidence type="ECO:0000256" key="1">
    <source>
        <dbReference type="ARBA" id="ARBA00007606"/>
    </source>
</evidence>
<dbReference type="SUPFAM" id="SSF49899">
    <property type="entry name" value="Concanavalin A-like lectins/glucanases"/>
    <property type="match status" value="1"/>
</dbReference>
<name>A0AAN9XBI0_PSOTE</name>
<evidence type="ECO:0000313" key="7">
    <source>
        <dbReference type="Proteomes" id="UP001386955"/>
    </source>
</evidence>
<feature type="domain" description="Legume lectin" evidence="5">
    <location>
        <begin position="96"/>
        <end position="221"/>
    </location>
</feature>
<dbReference type="Gene3D" id="2.60.120.200">
    <property type="match status" value="1"/>
</dbReference>
<evidence type="ECO:0000256" key="3">
    <source>
        <dbReference type="SAM" id="Phobius"/>
    </source>
</evidence>
<accession>A0AAN9XBI0</accession>
<keyword evidence="2" id="KW-0430">Lectin</keyword>
<dbReference type="EMBL" id="JAYMYS010000007">
    <property type="protein sequence ID" value="KAK7387432.1"/>
    <property type="molecule type" value="Genomic_DNA"/>
</dbReference>
<reference evidence="6 7" key="1">
    <citation type="submission" date="2024-01" db="EMBL/GenBank/DDBJ databases">
        <title>The genomes of 5 underutilized Papilionoideae crops provide insights into root nodulation and disease resistanc.</title>
        <authorList>
            <person name="Jiang F."/>
        </authorList>
    </citation>
    <scope>NUCLEOTIDE SEQUENCE [LARGE SCALE GENOMIC DNA]</scope>
    <source>
        <strain evidence="6">DUOXIRENSHENG_FW03</strain>
        <tissue evidence="6">Leaves</tissue>
    </source>
</reference>
<evidence type="ECO:0000256" key="4">
    <source>
        <dbReference type="SAM" id="SignalP"/>
    </source>
</evidence>
<dbReference type="Proteomes" id="UP001386955">
    <property type="component" value="Unassembled WGS sequence"/>
</dbReference>
<evidence type="ECO:0000256" key="2">
    <source>
        <dbReference type="ARBA" id="ARBA00022734"/>
    </source>
</evidence>
<organism evidence="6 7">
    <name type="scientific">Psophocarpus tetragonolobus</name>
    <name type="common">Winged bean</name>
    <name type="synonym">Dolichos tetragonolobus</name>
    <dbReference type="NCBI Taxonomy" id="3891"/>
    <lineage>
        <taxon>Eukaryota</taxon>
        <taxon>Viridiplantae</taxon>
        <taxon>Streptophyta</taxon>
        <taxon>Embryophyta</taxon>
        <taxon>Tracheophyta</taxon>
        <taxon>Spermatophyta</taxon>
        <taxon>Magnoliopsida</taxon>
        <taxon>eudicotyledons</taxon>
        <taxon>Gunneridae</taxon>
        <taxon>Pentapetalae</taxon>
        <taxon>rosids</taxon>
        <taxon>fabids</taxon>
        <taxon>Fabales</taxon>
        <taxon>Fabaceae</taxon>
        <taxon>Papilionoideae</taxon>
        <taxon>50 kb inversion clade</taxon>
        <taxon>NPAAA clade</taxon>
        <taxon>indigoferoid/millettioid clade</taxon>
        <taxon>Phaseoleae</taxon>
        <taxon>Psophocarpus</taxon>
    </lineage>
</organism>
<keyword evidence="3" id="KW-0472">Membrane</keyword>
<comment type="similarity">
    <text evidence="1">Belongs to the leguminous lectin family.</text>
</comment>
<protein>
    <recommendedName>
        <fullName evidence="5">Legume lectin domain-containing protein</fullName>
    </recommendedName>
</protein>
<keyword evidence="3" id="KW-0812">Transmembrane</keyword>
<dbReference type="InterPro" id="IPR001220">
    <property type="entry name" value="Legume_lectin_dom"/>
</dbReference>
<gene>
    <name evidence="6" type="ORF">VNO78_28238</name>
</gene>
<proteinExistence type="inferred from homology"/>
<feature type="chain" id="PRO_5043036369" description="Legume lectin domain-containing protein" evidence="4">
    <location>
        <begin position="19"/>
        <end position="310"/>
    </location>
</feature>
<dbReference type="Pfam" id="PF00139">
    <property type="entry name" value="Lectin_legB"/>
    <property type="match status" value="1"/>
</dbReference>
<keyword evidence="3" id="KW-1133">Transmembrane helix</keyword>
<sequence length="310" mass="33585">MAAFSLFIFCSLILFVHSSSSHFDPPNFDLIGDAHIVSPDHAVLLTHSTPSSSGILRLRDPLHFSYPSTLSTYFSFSVSGHGNGLLLLLLLATAANPSNYVGVQFDSSNVGPSHINRVGITVGSHVSVAVANVSNVNLLLNSGEKFNAWVDYEGASNVLEVRLTKWGEEKPSDPIVSHDIDFVKIWGGNPVYAGISSSNGVDSVQVVSVYSWRLSLKKVSNGNGMHSVPANPHGLSEDEHSKSCPLTVLAGVIFGTVCVALVTFVVLFMWVIFFQKGEEEFLNKIPDHPSDVRYERIDVAVDKNAQDDES</sequence>
<dbReference type="InterPro" id="IPR050258">
    <property type="entry name" value="Leguminous_Lectin"/>
</dbReference>
<keyword evidence="4" id="KW-0732">Signal</keyword>
<comment type="caution">
    <text evidence="6">The sequence shown here is derived from an EMBL/GenBank/DDBJ whole genome shotgun (WGS) entry which is preliminary data.</text>
</comment>
<dbReference type="InterPro" id="IPR013320">
    <property type="entry name" value="ConA-like_dom_sf"/>
</dbReference>
<evidence type="ECO:0000259" key="5">
    <source>
        <dbReference type="Pfam" id="PF00139"/>
    </source>
</evidence>
<feature type="transmembrane region" description="Helical" evidence="3">
    <location>
        <begin position="248"/>
        <end position="274"/>
    </location>
</feature>
<dbReference type="GO" id="GO:0030246">
    <property type="term" value="F:carbohydrate binding"/>
    <property type="evidence" value="ECO:0007669"/>
    <property type="project" value="UniProtKB-KW"/>
</dbReference>
<dbReference type="PANTHER" id="PTHR32401">
    <property type="entry name" value="CONCANAVALIN A-LIKE LECTIN FAMILY PROTEIN"/>
    <property type="match status" value="1"/>
</dbReference>
<dbReference type="AlphaFoldDB" id="A0AAN9XBI0"/>
<feature type="signal peptide" evidence="4">
    <location>
        <begin position="1"/>
        <end position="18"/>
    </location>
</feature>